<dbReference type="Proteomes" id="UP000663586">
    <property type="component" value="Chromosome"/>
</dbReference>
<feature type="compositionally biased region" description="Acidic residues" evidence="1">
    <location>
        <begin position="16"/>
        <end position="25"/>
    </location>
</feature>
<organism evidence="2 3">
    <name type="scientific">Natranaeroarchaeum sulfidigenes</name>
    <dbReference type="NCBI Taxonomy" id="2784880"/>
    <lineage>
        <taxon>Archaea</taxon>
        <taxon>Methanobacteriati</taxon>
        <taxon>Methanobacteriota</taxon>
        <taxon>Stenosarchaea group</taxon>
        <taxon>Halobacteria</taxon>
        <taxon>Halobacteriales</taxon>
        <taxon>Natronoarchaeaceae</taxon>
        <taxon>Natranaeroarchaeum</taxon>
    </lineage>
</organism>
<feature type="compositionally biased region" description="Basic and acidic residues" evidence="1">
    <location>
        <begin position="42"/>
        <end position="68"/>
    </location>
</feature>
<gene>
    <name evidence="2" type="ORF">AArcS_2074</name>
</gene>
<sequence length="68" mass="7411">MGLLDRLRSWFGSGSDPDELSETAEDAGKASKPSGLDPENVTEVRTEGSDDAAAKLRELSERTEERDE</sequence>
<dbReference type="RefSeq" id="WP_238477331.1">
    <property type="nucleotide sequence ID" value="NZ_CP064786.1"/>
</dbReference>
<proteinExistence type="predicted"/>
<evidence type="ECO:0000313" key="3">
    <source>
        <dbReference type="Proteomes" id="UP000663586"/>
    </source>
</evidence>
<dbReference type="KEGG" id="hara:AArcS_2074"/>
<keyword evidence="3" id="KW-1185">Reference proteome</keyword>
<dbReference type="EMBL" id="CP064786">
    <property type="protein sequence ID" value="QSG03274.1"/>
    <property type="molecule type" value="Genomic_DNA"/>
</dbReference>
<name>A0A897MRT5_9EURY</name>
<protein>
    <submittedName>
        <fullName evidence="2">Uncharacterized protein</fullName>
    </submittedName>
</protein>
<evidence type="ECO:0000256" key="1">
    <source>
        <dbReference type="SAM" id="MobiDB-lite"/>
    </source>
</evidence>
<dbReference type="GeneID" id="70685450"/>
<evidence type="ECO:0000313" key="2">
    <source>
        <dbReference type="EMBL" id="QSG03274.1"/>
    </source>
</evidence>
<feature type="region of interest" description="Disordered" evidence="1">
    <location>
        <begin position="1"/>
        <end position="68"/>
    </location>
</feature>
<reference evidence="2" key="1">
    <citation type="submission" date="2020-11" db="EMBL/GenBank/DDBJ databases">
        <title>Carbohydrate-dependent, anaerobic sulfur respiration: A novel catabolism in halophilic archaea.</title>
        <authorList>
            <person name="Sorokin D.Y."/>
            <person name="Messina E."/>
            <person name="Smedile F."/>
            <person name="La Cono V."/>
            <person name="Hallsworth J.E."/>
            <person name="Yakimov M.M."/>
        </authorList>
    </citation>
    <scope>NUCLEOTIDE SEQUENCE</scope>
    <source>
        <strain evidence="2">AArc-S</strain>
    </source>
</reference>
<dbReference type="AlphaFoldDB" id="A0A897MRT5"/>
<accession>A0A897MRT5</accession>